<keyword evidence="7" id="KW-0472">Membrane</keyword>
<comment type="caution">
    <text evidence="9">The sequence shown here is derived from an EMBL/GenBank/DDBJ whole genome shotgun (WGS) entry which is preliminary data.</text>
</comment>
<evidence type="ECO:0000256" key="4">
    <source>
        <dbReference type="ARBA" id="ARBA00022741"/>
    </source>
</evidence>
<protein>
    <recommendedName>
        <fullName evidence="2">histidine kinase</fullName>
        <ecNumber evidence="2">2.7.13.3</ecNumber>
    </recommendedName>
</protein>
<evidence type="ECO:0000256" key="6">
    <source>
        <dbReference type="ARBA" id="ARBA00022840"/>
    </source>
</evidence>
<dbReference type="PROSITE" id="PS50109">
    <property type="entry name" value="HIS_KIN"/>
    <property type="match status" value="1"/>
</dbReference>
<comment type="catalytic activity">
    <reaction evidence="1">
        <text>ATP + protein L-histidine = ADP + protein N-phospho-L-histidine.</text>
        <dbReference type="EC" id="2.7.13.3"/>
    </reaction>
</comment>
<keyword evidence="3" id="KW-0808">Transferase</keyword>
<evidence type="ECO:0000313" key="10">
    <source>
        <dbReference type="Proteomes" id="UP001597034"/>
    </source>
</evidence>
<feature type="transmembrane region" description="Helical" evidence="7">
    <location>
        <begin position="23"/>
        <end position="41"/>
    </location>
</feature>
<keyword evidence="10" id="KW-1185">Reference proteome</keyword>
<organism evidence="9 10">
    <name type="scientific">Haloarchaeobius litoreus</name>
    <dbReference type="NCBI Taxonomy" id="755306"/>
    <lineage>
        <taxon>Archaea</taxon>
        <taxon>Methanobacteriati</taxon>
        <taxon>Methanobacteriota</taxon>
        <taxon>Stenosarchaea group</taxon>
        <taxon>Halobacteria</taxon>
        <taxon>Halobacteriales</taxon>
        <taxon>Halorubellaceae</taxon>
        <taxon>Haloarchaeobius</taxon>
    </lineage>
</organism>
<dbReference type="InterPro" id="IPR036890">
    <property type="entry name" value="HATPase_C_sf"/>
</dbReference>
<keyword evidence="7" id="KW-1133">Transmembrane helix</keyword>
<dbReference type="GO" id="GO:0005524">
    <property type="term" value="F:ATP binding"/>
    <property type="evidence" value="ECO:0007669"/>
    <property type="project" value="UniProtKB-KW"/>
</dbReference>
<dbReference type="PANTHER" id="PTHR44936:SF10">
    <property type="entry name" value="SENSOR PROTEIN RSTB"/>
    <property type="match status" value="1"/>
</dbReference>
<dbReference type="Gene3D" id="3.30.565.10">
    <property type="entry name" value="Histidine kinase-like ATPase, C-terminal domain"/>
    <property type="match status" value="1"/>
</dbReference>
<evidence type="ECO:0000256" key="7">
    <source>
        <dbReference type="SAM" id="Phobius"/>
    </source>
</evidence>
<dbReference type="EC" id="2.7.13.3" evidence="2"/>
<accession>A0ABD6DJY3</accession>
<dbReference type="GO" id="GO:0004673">
    <property type="term" value="F:protein histidine kinase activity"/>
    <property type="evidence" value="ECO:0007669"/>
    <property type="project" value="UniProtKB-EC"/>
</dbReference>
<feature type="domain" description="Histidine kinase" evidence="8">
    <location>
        <begin position="130"/>
        <end position="329"/>
    </location>
</feature>
<sequence>MATIIILVDSTSELTTVPALSGLLHPLGIFLLALFYVLKYVRDPHASELFRTAALGALVFGSFFLLSSMLIIWGQQTQGVQLATPGIVILTSATGGGLIGLVVGHLYGRGNIHRREEQAQRQRLEVLNRVLRHNIRNELNIAQGNLELLSDEFQEMGRDEFSTVIEALDRLETTAELARNAQENIDAGRIGERDLTKDLQEAVAQVREATPDGRVTLDVAESELSIVAIDGVTEALTELIENACKHGGGDVEVSLYRTADCGVVEITDQGPGIPAHELEAIESGEETQLTHASGLGLWFSNWIVEKSNGALEFATDDGTTVTLSFKLAAESNQRPYTRREDGTPMMG</sequence>
<keyword evidence="5 9" id="KW-0418">Kinase</keyword>
<keyword evidence="7" id="KW-0812">Transmembrane</keyword>
<dbReference type="EMBL" id="JBHUDO010000002">
    <property type="protein sequence ID" value="MFD1645554.1"/>
    <property type="molecule type" value="Genomic_DNA"/>
</dbReference>
<name>A0ABD6DJY3_9EURY</name>
<gene>
    <name evidence="9" type="ORF">ACFSBL_07655</name>
</gene>
<keyword evidence="4" id="KW-0547">Nucleotide-binding</keyword>
<dbReference type="Pfam" id="PF02518">
    <property type="entry name" value="HATPase_c"/>
    <property type="match status" value="1"/>
</dbReference>
<dbReference type="SUPFAM" id="SSF55874">
    <property type="entry name" value="ATPase domain of HSP90 chaperone/DNA topoisomerase II/histidine kinase"/>
    <property type="match status" value="1"/>
</dbReference>
<evidence type="ECO:0000256" key="5">
    <source>
        <dbReference type="ARBA" id="ARBA00022777"/>
    </source>
</evidence>
<dbReference type="Proteomes" id="UP001597034">
    <property type="component" value="Unassembled WGS sequence"/>
</dbReference>
<feature type="transmembrane region" description="Helical" evidence="7">
    <location>
        <begin position="86"/>
        <end position="107"/>
    </location>
</feature>
<keyword evidence="6" id="KW-0067">ATP-binding</keyword>
<dbReference type="PANTHER" id="PTHR44936">
    <property type="entry name" value="SENSOR PROTEIN CREC"/>
    <property type="match status" value="1"/>
</dbReference>
<evidence type="ECO:0000256" key="1">
    <source>
        <dbReference type="ARBA" id="ARBA00000085"/>
    </source>
</evidence>
<evidence type="ECO:0000313" key="9">
    <source>
        <dbReference type="EMBL" id="MFD1645554.1"/>
    </source>
</evidence>
<reference evidence="9 10" key="1">
    <citation type="journal article" date="2019" name="Int. J. Syst. Evol. Microbiol.">
        <title>The Global Catalogue of Microorganisms (GCM) 10K type strain sequencing project: providing services to taxonomists for standard genome sequencing and annotation.</title>
        <authorList>
            <consortium name="The Broad Institute Genomics Platform"/>
            <consortium name="The Broad Institute Genome Sequencing Center for Infectious Disease"/>
            <person name="Wu L."/>
            <person name="Ma J."/>
        </authorList>
    </citation>
    <scope>NUCLEOTIDE SEQUENCE [LARGE SCALE GENOMIC DNA]</scope>
    <source>
        <strain evidence="9 10">CGMCC 1.10390</strain>
    </source>
</reference>
<evidence type="ECO:0000256" key="2">
    <source>
        <dbReference type="ARBA" id="ARBA00012438"/>
    </source>
</evidence>
<dbReference type="InterPro" id="IPR003594">
    <property type="entry name" value="HATPase_dom"/>
</dbReference>
<dbReference type="AlphaFoldDB" id="A0ABD6DJY3"/>
<dbReference type="RefSeq" id="WP_256398930.1">
    <property type="nucleotide sequence ID" value="NZ_JANHJR010000001.1"/>
</dbReference>
<dbReference type="SMART" id="SM00387">
    <property type="entry name" value="HATPase_c"/>
    <property type="match status" value="1"/>
</dbReference>
<feature type="transmembrane region" description="Helical" evidence="7">
    <location>
        <begin position="53"/>
        <end position="74"/>
    </location>
</feature>
<evidence type="ECO:0000259" key="8">
    <source>
        <dbReference type="PROSITE" id="PS50109"/>
    </source>
</evidence>
<evidence type="ECO:0000256" key="3">
    <source>
        <dbReference type="ARBA" id="ARBA00022679"/>
    </source>
</evidence>
<dbReference type="InterPro" id="IPR005467">
    <property type="entry name" value="His_kinase_dom"/>
</dbReference>
<dbReference type="InterPro" id="IPR050980">
    <property type="entry name" value="2C_sensor_his_kinase"/>
</dbReference>
<proteinExistence type="predicted"/>